<accession>A0A8S5P4N4</accession>
<proteinExistence type="predicted"/>
<protein>
    <submittedName>
        <fullName evidence="1">Uncharacterized protein</fullName>
    </submittedName>
</protein>
<organism evidence="1">
    <name type="scientific">Siphoviridae sp. ctJcm18</name>
    <dbReference type="NCBI Taxonomy" id="2825433"/>
    <lineage>
        <taxon>Viruses</taxon>
        <taxon>Duplodnaviria</taxon>
        <taxon>Heunggongvirae</taxon>
        <taxon>Uroviricota</taxon>
        <taxon>Caudoviricetes</taxon>
    </lineage>
</organism>
<sequence length="80" mass="9597">MAKNRYVKEVYEFTLLESSIIPLGIFTNKESYLLKNILLLSYFISKEEYHNYFSLSSLLISFSLNFQKSFKYRKIKTKVH</sequence>
<dbReference type="EMBL" id="BK015323">
    <property type="protein sequence ID" value="DAE01385.1"/>
    <property type="molecule type" value="Genomic_DNA"/>
</dbReference>
<name>A0A8S5P4N4_9CAUD</name>
<reference evidence="1" key="1">
    <citation type="journal article" date="2021" name="Proc. Natl. Acad. Sci. U.S.A.">
        <title>A Catalog of Tens of Thousands of Viruses from Human Metagenomes Reveals Hidden Associations with Chronic Diseases.</title>
        <authorList>
            <person name="Tisza M.J."/>
            <person name="Buck C.B."/>
        </authorList>
    </citation>
    <scope>NUCLEOTIDE SEQUENCE</scope>
    <source>
        <strain evidence="1">CtJcm18</strain>
    </source>
</reference>
<evidence type="ECO:0000313" key="1">
    <source>
        <dbReference type="EMBL" id="DAE01385.1"/>
    </source>
</evidence>